<dbReference type="AlphaFoldDB" id="A0A915KXL0"/>
<dbReference type="WBParaSite" id="nRc.2.0.1.t43209-RA">
    <property type="protein sequence ID" value="nRc.2.0.1.t43209-RA"/>
    <property type="gene ID" value="nRc.2.0.1.g43209"/>
</dbReference>
<feature type="region of interest" description="Disordered" evidence="1">
    <location>
        <begin position="49"/>
        <end position="72"/>
    </location>
</feature>
<evidence type="ECO:0000313" key="2">
    <source>
        <dbReference type="Proteomes" id="UP000887565"/>
    </source>
</evidence>
<protein>
    <submittedName>
        <fullName evidence="3">Uncharacterized protein</fullName>
    </submittedName>
</protein>
<proteinExistence type="predicted"/>
<reference evidence="3" key="1">
    <citation type="submission" date="2022-11" db="UniProtKB">
        <authorList>
            <consortium name="WormBaseParasite"/>
        </authorList>
    </citation>
    <scope>IDENTIFICATION</scope>
</reference>
<sequence>MLANPPTSQAQPAIQAPPWQSLSISDATIILPTMEASQLPPIRLQFQSQAGTEVNTEHTQKRREHKYEEAKVGKAQIDQQLALIQQPGTSAQA</sequence>
<accession>A0A915KXL0</accession>
<dbReference type="Proteomes" id="UP000887565">
    <property type="component" value="Unplaced"/>
</dbReference>
<evidence type="ECO:0000256" key="1">
    <source>
        <dbReference type="SAM" id="MobiDB-lite"/>
    </source>
</evidence>
<keyword evidence="2" id="KW-1185">Reference proteome</keyword>
<feature type="compositionally biased region" description="Basic and acidic residues" evidence="1">
    <location>
        <begin position="55"/>
        <end position="72"/>
    </location>
</feature>
<name>A0A915KXL0_ROMCU</name>
<organism evidence="2 3">
    <name type="scientific">Romanomermis culicivorax</name>
    <name type="common">Nematode worm</name>
    <dbReference type="NCBI Taxonomy" id="13658"/>
    <lineage>
        <taxon>Eukaryota</taxon>
        <taxon>Metazoa</taxon>
        <taxon>Ecdysozoa</taxon>
        <taxon>Nematoda</taxon>
        <taxon>Enoplea</taxon>
        <taxon>Dorylaimia</taxon>
        <taxon>Mermithida</taxon>
        <taxon>Mermithoidea</taxon>
        <taxon>Mermithidae</taxon>
        <taxon>Romanomermis</taxon>
    </lineage>
</organism>
<evidence type="ECO:0000313" key="3">
    <source>
        <dbReference type="WBParaSite" id="nRc.2.0.1.t43209-RA"/>
    </source>
</evidence>